<organism evidence="2 3">
    <name type="scientific">Gymnopilus junonius</name>
    <name type="common">Spectacular rustgill mushroom</name>
    <name type="synonym">Gymnopilus spectabilis subsp. junonius</name>
    <dbReference type="NCBI Taxonomy" id="109634"/>
    <lineage>
        <taxon>Eukaryota</taxon>
        <taxon>Fungi</taxon>
        <taxon>Dikarya</taxon>
        <taxon>Basidiomycota</taxon>
        <taxon>Agaricomycotina</taxon>
        <taxon>Agaricomycetes</taxon>
        <taxon>Agaricomycetidae</taxon>
        <taxon>Agaricales</taxon>
        <taxon>Agaricineae</taxon>
        <taxon>Hymenogastraceae</taxon>
        <taxon>Gymnopilus</taxon>
    </lineage>
</organism>
<sequence>MPAPAVYVLAVVGTVSAVLAFKEFVYEPHIAPAIDRWYIEYQAARMRRQRQAAVVSAAPEDDVPMSQTTKDDRKTRKPKSRSGAKYSDTDTSSDDEASTSGVDGNRLTKDGLLRRPLKPRGYERLQDNPAPPVIELDDLVAREVRDGGMVLVKLHSQARH</sequence>
<dbReference type="OrthoDB" id="3246206at2759"/>
<keyword evidence="3" id="KW-1185">Reference proteome</keyword>
<evidence type="ECO:0000313" key="3">
    <source>
        <dbReference type="Proteomes" id="UP000724874"/>
    </source>
</evidence>
<evidence type="ECO:0000256" key="1">
    <source>
        <dbReference type="SAM" id="MobiDB-lite"/>
    </source>
</evidence>
<proteinExistence type="predicted"/>
<name>A0A9P5TKG5_GYMJU</name>
<dbReference type="EMBL" id="JADNYJ010000091">
    <property type="protein sequence ID" value="KAF8887239.1"/>
    <property type="molecule type" value="Genomic_DNA"/>
</dbReference>
<dbReference type="Proteomes" id="UP000724874">
    <property type="component" value="Unassembled WGS sequence"/>
</dbReference>
<protein>
    <submittedName>
        <fullName evidence="2">Uncharacterized protein</fullName>
    </submittedName>
</protein>
<feature type="region of interest" description="Disordered" evidence="1">
    <location>
        <begin position="54"/>
        <end position="130"/>
    </location>
</feature>
<evidence type="ECO:0000313" key="2">
    <source>
        <dbReference type="EMBL" id="KAF8887239.1"/>
    </source>
</evidence>
<gene>
    <name evidence="2" type="ORF">CPB84DRAFT_1523375</name>
</gene>
<reference evidence="2" key="1">
    <citation type="submission" date="2020-11" db="EMBL/GenBank/DDBJ databases">
        <authorList>
            <consortium name="DOE Joint Genome Institute"/>
            <person name="Ahrendt S."/>
            <person name="Riley R."/>
            <person name="Andreopoulos W."/>
            <person name="LaButti K."/>
            <person name="Pangilinan J."/>
            <person name="Ruiz-duenas F.J."/>
            <person name="Barrasa J.M."/>
            <person name="Sanchez-Garcia M."/>
            <person name="Camarero S."/>
            <person name="Miyauchi S."/>
            <person name="Serrano A."/>
            <person name="Linde D."/>
            <person name="Babiker R."/>
            <person name="Drula E."/>
            <person name="Ayuso-Fernandez I."/>
            <person name="Pacheco R."/>
            <person name="Padilla G."/>
            <person name="Ferreira P."/>
            <person name="Barriuso J."/>
            <person name="Kellner H."/>
            <person name="Castanera R."/>
            <person name="Alfaro M."/>
            <person name="Ramirez L."/>
            <person name="Pisabarro A.G."/>
            <person name="Kuo A."/>
            <person name="Tritt A."/>
            <person name="Lipzen A."/>
            <person name="He G."/>
            <person name="Yan M."/>
            <person name="Ng V."/>
            <person name="Cullen D."/>
            <person name="Martin F."/>
            <person name="Rosso M.-N."/>
            <person name="Henrissat B."/>
            <person name="Hibbett D."/>
            <person name="Martinez A.T."/>
            <person name="Grigoriev I.V."/>
        </authorList>
    </citation>
    <scope>NUCLEOTIDE SEQUENCE</scope>
    <source>
        <strain evidence="2">AH 44721</strain>
    </source>
</reference>
<comment type="caution">
    <text evidence="2">The sequence shown here is derived from an EMBL/GenBank/DDBJ whole genome shotgun (WGS) entry which is preliminary data.</text>
</comment>
<accession>A0A9P5TKG5</accession>
<dbReference type="AlphaFoldDB" id="A0A9P5TKG5"/>